<dbReference type="OMA" id="RVIAHCF"/>
<reference evidence="2" key="3">
    <citation type="submission" date="2025-09" db="UniProtKB">
        <authorList>
            <consortium name="Ensembl"/>
        </authorList>
    </citation>
    <scope>IDENTIFICATION</scope>
    <source>
        <strain evidence="2">Glennie</strain>
    </source>
</reference>
<reference evidence="2" key="2">
    <citation type="submission" date="2025-08" db="UniProtKB">
        <authorList>
            <consortium name="Ensembl"/>
        </authorList>
    </citation>
    <scope>IDENTIFICATION</scope>
    <source>
        <strain evidence="2">Glennie</strain>
    </source>
</reference>
<dbReference type="GeneTree" id="ENSGT01000000218001"/>
<dbReference type="Ensembl" id="ENSOANT00000041323.2">
    <property type="protein sequence ID" value="ENSOANP00000032074.2"/>
    <property type="gene ID" value="ENSOANG00000028240.2"/>
</dbReference>
<accession>K7EEW7</accession>
<dbReference type="FunCoup" id="K7EEW7">
    <property type="interactions" value="8"/>
</dbReference>
<sequence>MPNYTNRCTLRSADHSVRWTSCRRPVKGSGKGDQSPLLLVNPKATPLKFPNRSDPSIRRRFLNEDFTLSTVLLRLEAPTRESGPSPAPKESFRNPICSRNQDSIDGSISETAAASSGGSPTLSSDDSCEDVQAKPPQFNPELRTRHCFKQFRRQSCSPTPWNSDNQKLSRRRVIVAPTMVKISGDLEADNRVVLPELKSYSTHSQRTVERERDDDLHNWLSQRQKIQKELDFSLDLEKWVCTKPTSSRLEAKVAKRIQCRREAELAAAAATRKLPRKRRVIPKLKLPEPEVLSRLHAYLYKHNTTLAEVFTKGGGARWKISRREFITELKEIHAPVTDKDLEDLVIYLSSLNRRTEINTANMEISFRDWLSSFQLRSALLENRRRYRYISPVKKKPSRKLPRKLMYLEVPSFPIETERMPLTYEDMEEVGRLYRERRRKAKRKVNPLLYAERCRLVRSRIKIFDDNCIPSTLREEMGEWTNVYRQKCFLTYLQSVTRCRKYNISLTETVLSKALLYPGDKIIEEKGFMRKIRQPWESFSDLWTIRPSPVLEKEEEAEIPESPEEMFFQDSFDWSNFEEVDVPISQLKEESYTSEDNATHPNFFWPGHLLDKLRLYLPTQGRERENPLFSWIHQTPPVYPAAYQPIDRWPINYQGYMTYGNYNPKKTYLI</sequence>
<dbReference type="STRING" id="9258.ENSOANP00000032074"/>
<dbReference type="InterPro" id="IPR042847">
    <property type="entry name" value="EFC12"/>
</dbReference>
<evidence type="ECO:0000313" key="3">
    <source>
        <dbReference type="Proteomes" id="UP000002279"/>
    </source>
</evidence>
<dbReference type="PANTHER" id="PTHR47225:SF1">
    <property type="entry name" value="EF-HAND CALCIUM-BINDING DOMAIN-CONTAINING PROTEIN 12"/>
    <property type="match status" value="1"/>
</dbReference>
<evidence type="ECO:0000256" key="1">
    <source>
        <dbReference type="SAM" id="MobiDB-lite"/>
    </source>
</evidence>
<gene>
    <name evidence="2" type="primary">EFCAB12</name>
</gene>
<dbReference type="HOGENOM" id="CLU_606856_0_0_1"/>
<dbReference type="InParanoid" id="K7EEW7"/>
<dbReference type="RefSeq" id="XP_028905781.1">
    <property type="nucleotide sequence ID" value="XM_029049948.2"/>
</dbReference>
<evidence type="ECO:0000313" key="2">
    <source>
        <dbReference type="Ensembl" id="ENSOANP00000032074.2"/>
    </source>
</evidence>
<feature type="region of interest" description="Disordered" evidence="1">
    <location>
        <begin position="77"/>
        <end position="144"/>
    </location>
</feature>
<dbReference type="PANTHER" id="PTHR47225">
    <property type="entry name" value="EF-HAND CALCIUM-BINDING DOMAIN-CONTAINING PROTEIN 12"/>
    <property type="match status" value="1"/>
</dbReference>
<dbReference type="GeneID" id="103170174"/>
<proteinExistence type="predicted"/>
<organism evidence="2 3">
    <name type="scientific">Ornithorhynchus anatinus</name>
    <name type="common">Duckbill platypus</name>
    <dbReference type="NCBI Taxonomy" id="9258"/>
    <lineage>
        <taxon>Eukaryota</taxon>
        <taxon>Metazoa</taxon>
        <taxon>Chordata</taxon>
        <taxon>Craniata</taxon>
        <taxon>Vertebrata</taxon>
        <taxon>Euteleostomi</taxon>
        <taxon>Mammalia</taxon>
        <taxon>Monotremata</taxon>
        <taxon>Ornithorhynchidae</taxon>
        <taxon>Ornithorhynchus</taxon>
    </lineage>
</organism>
<dbReference type="Bgee" id="ENSOANG00000028240">
    <property type="expression patterns" value="Expressed in testis and 3 other cell types or tissues"/>
</dbReference>
<dbReference type="CTD" id="90288"/>
<dbReference type="OrthoDB" id="10005811at2759"/>
<protein>
    <submittedName>
        <fullName evidence="2">EF-hand calcium binding domain 12</fullName>
    </submittedName>
</protein>
<reference evidence="2 3" key="1">
    <citation type="journal article" date="2008" name="Nature">
        <title>Genome analysis of the platypus reveals unique signatures of evolution.</title>
        <authorList>
            <person name="Warren W.C."/>
            <person name="Hillier L.W."/>
            <person name="Marshall Graves J.A."/>
            <person name="Birney E."/>
            <person name="Ponting C.P."/>
            <person name="Grutzner F."/>
            <person name="Belov K."/>
            <person name="Miller W."/>
            <person name="Clarke L."/>
            <person name="Chinwalla A.T."/>
            <person name="Yang S.P."/>
            <person name="Heger A."/>
            <person name="Locke D.P."/>
            <person name="Miethke P."/>
            <person name="Waters P.D."/>
            <person name="Veyrunes F."/>
            <person name="Fulton L."/>
            <person name="Fulton B."/>
            <person name="Graves T."/>
            <person name="Wallis J."/>
            <person name="Puente X.S."/>
            <person name="Lopez-Otin C."/>
            <person name="Ordonez G.R."/>
            <person name="Eichler E.E."/>
            <person name="Chen L."/>
            <person name="Cheng Z."/>
            <person name="Deakin J.E."/>
            <person name="Alsop A."/>
            <person name="Thompson K."/>
            <person name="Kirby P."/>
            <person name="Papenfuss A.T."/>
            <person name="Wakefield M.J."/>
            <person name="Olender T."/>
            <person name="Lancet D."/>
            <person name="Huttley G.A."/>
            <person name="Smit A.F."/>
            <person name="Pask A."/>
            <person name="Temple-Smith P."/>
            <person name="Batzer M.A."/>
            <person name="Walker J.A."/>
            <person name="Konkel M.K."/>
            <person name="Harris R.S."/>
            <person name="Whittington C.M."/>
            <person name="Wong E.S."/>
            <person name="Gemmell N.J."/>
            <person name="Buschiazzo E."/>
            <person name="Vargas Jentzsch I.M."/>
            <person name="Merkel A."/>
            <person name="Schmitz J."/>
            <person name="Zemann A."/>
            <person name="Churakov G."/>
            <person name="Kriegs J.O."/>
            <person name="Brosius J."/>
            <person name="Murchison E.P."/>
            <person name="Sachidanandam R."/>
            <person name="Smith C."/>
            <person name="Hannon G.J."/>
            <person name="Tsend-Ayush E."/>
            <person name="McMillan D."/>
            <person name="Attenborough R."/>
            <person name="Rens W."/>
            <person name="Ferguson-Smith M."/>
            <person name="Lefevre C.M."/>
            <person name="Sharp J.A."/>
            <person name="Nicholas K.R."/>
            <person name="Ray D.A."/>
            <person name="Kube M."/>
            <person name="Reinhardt R."/>
            <person name="Pringle T.H."/>
            <person name="Taylor J."/>
            <person name="Jones R.C."/>
            <person name="Nixon B."/>
            <person name="Dacheux J.L."/>
            <person name="Niwa H."/>
            <person name="Sekita Y."/>
            <person name="Huang X."/>
            <person name="Stark A."/>
            <person name="Kheradpour P."/>
            <person name="Kellis M."/>
            <person name="Flicek P."/>
            <person name="Chen Y."/>
            <person name="Webber C."/>
            <person name="Hardison R."/>
            <person name="Nelson J."/>
            <person name="Hallsworth-Pepin K."/>
            <person name="Delehaunty K."/>
            <person name="Markovic C."/>
            <person name="Minx P."/>
            <person name="Feng Y."/>
            <person name="Kremitzki C."/>
            <person name="Mitreva M."/>
            <person name="Glasscock J."/>
            <person name="Wylie T."/>
            <person name="Wohldmann P."/>
            <person name="Thiru P."/>
            <person name="Nhan M.N."/>
            <person name="Pohl C.S."/>
            <person name="Smith S.M."/>
            <person name="Hou S."/>
            <person name="Nefedov M."/>
            <person name="de Jong P.J."/>
            <person name="Renfree M.B."/>
            <person name="Mardis E.R."/>
            <person name="Wilson R.K."/>
        </authorList>
    </citation>
    <scope>NUCLEOTIDE SEQUENCE [LARGE SCALE GENOMIC DNA]</scope>
    <source>
        <strain evidence="2 3">Glennie</strain>
    </source>
</reference>
<dbReference type="eggNOG" id="ENOG502QSZS">
    <property type="taxonomic scope" value="Eukaryota"/>
</dbReference>
<feature type="compositionally biased region" description="Polar residues" evidence="1">
    <location>
        <begin position="97"/>
        <end position="125"/>
    </location>
</feature>
<keyword evidence="3" id="KW-1185">Reference proteome</keyword>
<dbReference type="KEGG" id="oaa:103170174"/>
<name>K7EEW7_ORNAN</name>
<dbReference type="Proteomes" id="UP000002279">
    <property type="component" value="Chromosome X1"/>
</dbReference>
<dbReference type="AlphaFoldDB" id="K7EEW7"/>